<protein>
    <submittedName>
        <fullName evidence="2">4Fe-4S binding protein</fullName>
    </submittedName>
</protein>
<proteinExistence type="predicted"/>
<dbReference type="EMBL" id="SORI01000036">
    <property type="protein sequence ID" value="TDY52584.1"/>
    <property type="molecule type" value="Genomic_DNA"/>
</dbReference>
<feature type="domain" description="4Fe-4S ferredoxin-type" evidence="1">
    <location>
        <begin position="1"/>
        <end position="26"/>
    </location>
</feature>
<feature type="non-terminal residue" evidence="2">
    <location>
        <position position="26"/>
    </location>
</feature>
<dbReference type="InterPro" id="IPR017896">
    <property type="entry name" value="4Fe4S_Fe-S-bd"/>
</dbReference>
<evidence type="ECO:0000313" key="2">
    <source>
        <dbReference type="EMBL" id="TDY52584.1"/>
    </source>
</evidence>
<comment type="caution">
    <text evidence="2">The sequence shown here is derived from an EMBL/GenBank/DDBJ whole genome shotgun (WGS) entry which is preliminary data.</text>
</comment>
<name>A0A4R8M0C0_9BACT</name>
<evidence type="ECO:0000313" key="4">
    <source>
        <dbReference type="Proteomes" id="UP000295066"/>
    </source>
</evidence>
<dbReference type="SUPFAM" id="SSF46548">
    <property type="entry name" value="alpha-helical ferredoxin"/>
    <property type="match status" value="1"/>
</dbReference>
<reference evidence="2 4" key="1">
    <citation type="submission" date="2019-03" db="EMBL/GenBank/DDBJ databases">
        <title>Genomic Encyclopedia of Type Strains, Phase IV (KMG-IV): sequencing the most valuable type-strain genomes for metagenomic binning, comparative biology and taxonomic classification.</title>
        <authorList>
            <person name="Goeker M."/>
        </authorList>
    </citation>
    <scope>NUCLEOTIDE SEQUENCE [LARGE SCALE GENOMIC DNA]</scope>
    <source>
        <strain evidence="2 4">DSM 25964</strain>
    </source>
</reference>
<dbReference type="EMBL" id="SORI01000003">
    <property type="protein sequence ID" value="TDY62781.1"/>
    <property type="molecule type" value="Genomic_DNA"/>
</dbReference>
<dbReference type="Proteomes" id="UP000295066">
    <property type="component" value="Unassembled WGS sequence"/>
</dbReference>
<evidence type="ECO:0000259" key="1">
    <source>
        <dbReference type="PROSITE" id="PS51379"/>
    </source>
</evidence>
<keyword evidence="4" id="KW-1185">Reference proteome</keyword>
<sequence>MKLLKTYLDRCVQCGACMSACSKAWS</sequence>
<gene>
    <name evidence="3" type="ORF">C8D99_1031</name>
    <name evidence="2" type="ORF">C8D99_1361</name>
</gene>
<dbReference type="AlphaFoldDB" id="A0A4R8M0C0"/>
<evidence type="ECO:0000313" key="3">
    <source>
        <dbReference type="EMBL" id="TDY62781.1"/>
    </source>
</evidence>
<dbReference type="PROSITE" id="PS51379">
    <property type="entry name" value="4FE4S_FER_2"/>
    <property type="match status" value="1"/>
</dbReference>
<accession>A0A4R8M0C0</accession>
<organism evidence="2 4">
    <name type="scientific">Aminivibrio pyruvatiphilus</name>
    <dbReference type="NCBI Taxonomy" id="1005740"/>
    <lineage>
        <taxon>Bacteria</taxon>
        <taxon>Thermotogati</taxon>
        <taxon>Synergistota</taxon>
        <taxon>Synergistia</taxon>
        <taxon>Synergistales</taxon>
        <taxon>Aminobacteriaceae</taxon>
        <taxon>Aminivibrio</taxon>
    </lineage>
</organism>
<dbReference type="Pfam" id="PF12797">
    <property type="entry name" value="Fer4_2"/>
    <property type="match status" value="1"/>
</dbReference>